<dbReference type="PANTHER" id="PTHR44329">
    <property type="entry name" value="SERINE/THREONINE-PROTEIN KINASE TNNI3K-RELATED"/>
    <property type="match status" value="1"/>
</dbReference>
<dbReference type="Proteomes" id="UP001470230">
    <property type="component" value="Unassembled WGS sequence"/>
</dbReference>
<evidence type="ECO:0000256" key="2">
    <source>
        <dbReference type="ARBA" id="ARBA00022840"/>
    </source>
</evidence>
<proteinExistence type="predicted"/>
<dbReference type="SUPFAM" id="SSF56112">
    <property type="entry name" value="Protein kinase-like (PK-like)"/>
    <property type="match status" value="1"/>
</dbReference>
<dbReference type="Pfam" id="PF07714">
    <property type="entry name" value="PK_Tyr_Ser-Thr"/>
    <property type="match status" value="1"/>
</dbReference>
<evidence type="ECO:0000256" key="1">
    <source>
        <dbReference type="ARBA" id="ARBA00022741"/>
    </source>
</evidence>
<dbReference type="InterPro" id="IPR011009">
    <property type="entry name" value="Kinase-like_dom_sf"/>
</dbReference>
<evidence type="ECO:0000256" key="3">
    <source>
        <dbReference type="SAM" id="MobiDB-lite"/>
    </source>
</evidence>
<dbReference type="InterPro" id="IPR008266">
    <property type="entry name" value="Tyr_kinase_AS"/>
</dbReference>
<protein>
    <recommendedName>
        <fullName evidence="4">Protein kinase domain-containing protein</fullName>
    </recommendedName>
</protein>
<evidence type="ECO:0000259" key="4">
    <source>
        <dbReference type="PROSITE" id="PS50011"/>
    </source>
</evidence>
<feature type="domain" description="Protein kinase" evidence="4">
    <location>
        <begin position="11"/>
        <end position="276"/>
    </location>
</feature>
<dbReference type="InterPro" id="IPR051681">
    <property type="entry name" value="Ser/Thr_Kinases-Pseudokinases"/>
</dbReference>
<evidence type="ECO:0000313" key="6">
    <source>
        <dbReference type="Proteomes" id="UP001470230"/>
    </source>
</evidence>
<keyword evidence="2" id="KW-0067">ATP-binding</keyword>
<dbReference type="EMBL" id="JAPFFF010000030">
    <property type="protein sequence ID" value="KAK8845856.1"/>
    <property type="molecule type" value="Genomic_DNA"/>
</dbReference>
<dbReference type="PROSITE" id="PS50011">
    <property type="entry name" value="PROTEIN_KINASE_DOM"/>
    <property type="match status" value="1"/>
</dbReference>
<dbReference type="PROSITE" id="PS00109">
    <property type="entry name" value="PROTEIN_KINASE_TYR"/>
    <property type="match status" value="1"/>
</dbReference>
<dbReference type="PANTHER" id="PTHR44329:SF298">
    <property type="entry name" value="MIXED LINEAGE KINASE DOMAIN-LIKE PROTEIN"/>
    <property type="match status" value="1"/>
</dbReference>
<dbReference type="InterPro" id="IPR000719">
    <property type="entry name" value="Prot_kinase_dom"/>
</dbReference>
<dbReference type="Gene3D" id="1.10.510.10">
    <property type="entry name" value="Transferase(Phosphotransferase) domain 1"/>
    <property type="match status" value="1"/>
</dbReference>
<comment type="caution">
    <text evidence="5">The sequence shown here is derived from an EMBL/GenBank/DDBJ whole genome shotgun (WGS) entry which is preliminary data.</text>
</comment>
<accession>A0ABR2HEJ2</accession>
<feature type="region of interest" description="Disordered" evidence="3">
    <location>
        <begin position="324"/>
        <end position="408"/>
    </location>
</feature>
<gene>
    <name evidence="5" type="ORF">M9Y10_020782</name>
</gene>
<reference evidence="5 6" key="1">
    <citation type="submission" date="2024-04" db="EMBL/GenBank/DDBJ databases">
        <title>Tritrichomonas musculus Genome.</title>
        <authorList>
            <person name="Alves-Ferreira E."/>
            <person name="Grigg M."/>
            <person name="Lorenzi H."/>
            <person name="Galac M."/>
        </authorList>
    </citation>
    <scope>NUCLEOTIDE SEQUENCE [LARGE SCALE GENOMIC DNA]</scope>
    <source>
        <strain evidence="5 6">EAF2021</strain>
    </source>
</reference>
<feature type="compositionally biased region" description="Basic and acidic residues" evidence="3">
    <location>
        <begin position="335"/>
        <end position="381"/>
    </location>
</feature>
<keyword evidence="1" id="KW-0547">Nucleotide-binding</keyword>
<name>A0ABR2HEJ2_9EUKA</name>
<dbReference type="InterPro" id="IPR001245">
    <property type="entry name" value="Ser-Thr/Tyr_kinase_cat_dom"/>
</dbReference>
<dbReference type="PRINTS" id="PR00109">
    <property type="entry name" value="TYRKINASE"/>
</dbReference>
<evidence type="ECO:0000313" key="5">
    <source>
        <dbReference type="EMBL" id="KAK8845856.1"/>
    </source>
</evidence>
<keyword evidence="6" id="KW-1185">Reference proteome</keyword>
<sequence length="408" mass="47789">MNFKSYDYDDFKLIEKIFTSSFKNIYKIQKIDSNDFLSAHRLKVNDESQLNANLIKLLNIMIRLRHPSIIKFIGFSPTFFHKTDKPTIFTEFLPENKLINFIEAEKNHFPHKSWNETNKLINLYGIASAISYLHANNIVHLDITPYNIYIDSNFFPKVINFSLSEFIKHDKKLTQFKGTPRYVAPEIWRNYDYSFASDTYSYGITIYEIISGETVYDNMNVAQILAKVASNKRPEIDKKVPESYQRLIEKCWSDEPSKRPTFDQILEILTTDRGFITNKVNEKEFFDYVNLIKNSIPTKLFDKDIEFSFDEYLDQDKVFIKEDTKEEDENAKNSFDTEKVQKESHQKVPESKKVQHHKTETKSDQNDAKLPETKSDKKDIESIETDQNNAESPDSNDKKGSSKCCLLL</sequence>
<organism evidence="5 6">
    <name type="scientific">Tritrichomonas musculus</name>
    <dbReference type="NCBI Taxonomy" id="1915356"/>
    <lineage>
        <taxon>Eukaryota</taxon>
        <taxon>Metamonada</taxon>
        <taxon>Parabasalia</taxon>
        <taxon>Tritrichomonadida</taxon>
        <taxon>Tritrichomonadidae</taxon>
        <taxon>Tritrichomonas</taxon>
    </lineage>
</organism>